<dbReference type="InterPro" id="IPR046528">
    <property type="entry name" value="DUF6593"/>
</dbReference>
<dbReference type="Pfam" id="PF20236">
    <property type="entry name" value="DUF6593"/>
    <property type="match status" value="1"/>
</dbReference>
<dbReference type="AlphaFoldDB" id="A0A0W0FYK4"/>
<evidence type="ECO:0000313" key="2">
    <source>
        <dbReference type="EMBL" id="KTB41427.1"/>
    </source>
</evidence>
<dbReference type="Proteomes" id="UP000054988">
    <property type="component" value="Unassembled WGS sequence"/>
</dbReference>
<evidence type="ECO:0000313" key="3">
    <source>
        <dbReference type="Proteomes" id="UP000054988"/>
    </source>
</evidence>
<reference evidence="2 3" key="1">
    <citation type="submission" date="2015-12" db="EMBL/GenBank/DDBJ databases">
        <title>Draft genome sequence of Moniliophthora roreri, the causal agent of frosty pod rot of cacao.</title>
        <authorList>
            <person name="Aime M.C."/>
            <person name="Diaz-Valderrama J.R."/>
            <person name="Kijpornyongpan T."/>
            <person name="Phillips-Mora W."/>
        </authorList>
    </citation>
    <scope>NUCLEOTIDE SEQUENCE [LARGE SCALE GENOMIC DNA]</scope>
    <source>
        <strain evidence="2 3">MCA 2952</strain>
    </source>
</reference>
<proteinExistence type="predicted"/>
<accession>A0A0W0FYK4</accession>
<evidence type="ECO:0000259" key="1">
    <source>
        <dbReference type="Pfam" id="PF20236"/>
    </source>
</evidence>
<name>A0A0W0FYK4_MONRR</name>
<feature type="domain" description="DUF6593" evidence="1">
    <location>
        <begin position="30"/>
        <end position="182"/>
    </location>
</feature>
<gene>
    <name evidence="2" type="ORF">WG66_5987</name>
</gene>
<dbReference type="eggNOG" id="ENOG502RBMU">
    <property type="taxonomic scope" value="Eukaryota"/>
</dbReference>
<dbReference type="EMBL" id="LATX01001463">
    <property type="protein sequence ID" value="KTB41427.1"/>
    <property type="molecule type" value="Genomic_DNA"/>
</dbReference>
<protein>
    <recommendedName>
        <fullName evidence="1">DUF6593 domain-containing protein</fullName>
    </recommendedName>
</protein>
<comment type="caution">
    <text evidence="2">The sequence shown here is derived from an EMBL/GenBank/DDBJ whole genome shotgun (WGS) entry which is preliminary data.</text>
</comment>
<organism evidence="2 3">
    <name type="scientific">Moniliophthora roreri</name>
    <name type="common">Frosty pod rot fungus</name>
    <name type="synonym">Monilia roreri</name>
    <dbReference type="NCBI Taxonomy" id="221103"/>
    <lineage>
        <taxon>Eukaryota</taxon>
        <taxon>Fungi</taxon>
        <taxon>Dikarya</taxon>
        <taxon>Basidiomycota</taxon>
        <taxon>Agaricomycotina</taxon>
        <taxon>Agaricomycetes</taxon>
        <taxon>Agaricomycetidae</taxon>
        <taxon>Agaricales</taxon>
        <taxon>Marasmiineae</taxon>
        <taxon>Marasmiaceae</taxon>
        <taxon>Moniliophthora</taxon>
    </lineage>
</organism>
<sequence length="207" mass="22889">MASPSTESFSTLLDPEYQVTGATRLVFDRNNIRNTSISIRSSPAYTLKTTTGTLGSKTEIIDAITDQSIASIERRELLPNIVKLKSVEDGKSMKLSKWLRKVKLPDGSHGTVVNTLPQGQFIWKTDPVHRLVLYPEGSTMPVARLERATTSTPLALLVFPGAMQYADQIITSFLAVEQELRMQEFSMKRRADASLFEASNVFGGGSY</sequence>